<comment type="caution">
    <text evidence="1">The sequence shown here is derived from an EMBL/GenBank/DDBJ whole genome shotgun (WGS) entry which is preliminary data.</text>
</comment>
<sequence>MYNSLGDPQFMLTGIAGQFQNQFTRNIQSKTKKIRCKVFEYYVDITETGISKFIFYINAQRMPDYLKSGTADCESVALEQARDNLRQWFKQDR</sequence>
<dbReference type="RefSeq" id="WP_208344520.1">
    <property type="nucleotide sequence ID" value="NZ_CAWQFN010000510.1"/>
</dbReference>
<organism evidence="1 2">
    <name type="scientific">Aetokthonos hydrillicola Thurmond2011</name>
    <dbReference type="NCBI Taxonomy" id="2712845"/>
    <lineage>
        <taxon>Bacteria</taxon>
        <taxon>Bacillati</taxon>
        <taxon>Cyanobacteriota</taxon>
        <taxon>Cyanophyceae</taxon>
        <taxon>Nostocales</taxon>
        <taxon>Hapalosiphonaceae</taxon>
        <taxon>Aetokthonos</taxon>
    </lineage>
</organism>
<gene>
    <name evidence="1" type="ORF">G7B40_031300</name>
</gene>
<accession>A0AAP5MCB9</accession>
<dbReference type="Proteomes" id="UP000667802">
    <property type="component" value="Unassembled WGS sequence"/>
</dbReference>
<evidence type="ECO:0000313" key="1">
    <source>
        <dbReference type="EMBL" id="MDR9899012.1"/>
    </source>
</evidence>
<dbReference type="AlphaFoldDB" id="A0AAP5MCB9"/>
<reference evidence="2" key="1">
    <citation type="journal article" date="2021" name="Science">
        <title>Hunting the eagle killer: A cyanobacterial neurotoxin causes vacuolar myelinopathy.</title>
        <authorList>
            <person name="Breinlinger S."/>
            <person name="Phillips T.J."/>
            <person name="Haram B.N."/>
            <person name="Mares J."/>
            <person name="Martinez Yerena J.A."/>
            <person name="Hrouzek P."/>
            <person name="Sobotka R."/>
            <person name="Henderson W.M."/>
            <person name="Schmieder P."/>
            <person name="Williams S.M."/>
            <person name="Lauderdale J.D."/>
            <person name="Wilde H.D."/>
            <person name="Gerrin W."/>
            <person name="Kust A."/>
            <person name="Washington J.W."/>
            <person name="Wagner C."/>
            <person name="Geier B."/>
            <person name="Liebeke M."/>
            <person name="Enke H."/>
            <person name="Niedermeyer T.H.J."/>
            <person name="Wilde S.B."/>
        </authorList>
    </citation>
    <scope>NUCLEOTIDE SEQUENCE [LARGE SCALE GENOMIC DNA]</scope>
    <source>
        <strain evidence="2">Thurmond2011</strain>
    </source>
</reference>
<dbReference type="EMBL" id="JAALHA020000021">
    <property type="protein sequence ID" value="MDR9899012.1"/>
    <property type="molecule type" value="Genomic_DNA"/>
</dbReference>
<name>A0AAP5MCB9_9CYAN</name>
<evidence type="ECO:0000313" key="2">
    <source>
        <dbReference type="Proteomes" id="UP000667802"/>
    </source>
</evidence>
<proteinExistence type="predicted"/>
<keyword evidence="2" id="KW-1185">Reference proteome</keyword>
<protein>
    <submittedName>
        <fullName evidence="1">Uncharacterized protein</fullName>
    </submittedName>
</protein>